<organism evidence="1 2">
    <name type="scientific">Panacibacter microcysteis</name>
    <dbReference type="NCBI Taxonomy" id="2793269"/>
    <lineage>
        <taxon>Bacteria</taxon>
        <taxon>Pseudomonadati</taxon>
        <taxon>Bacteroidota</taxon>
        <taxon>Chitinophagia</taxon>
        <taxon>Chitinophagales</taxon>
        <taxon>Chitinophagaceae</taxon>
        <taxon>Panacibacter</taxon>
    </lineage>
</organism>
<sequence length="66" mass="7394">MKRLNARGIEATNKMPEKMVTIQCTQYSNKSNGTGTNKIQGRFYADYKTVTATYFKPGSGNGIIWL</sequence>
<dbReference type="RefSeq" id="WP_196992507.1">
    <property type="nucleotide sequence ID" value="NZ_JADWYR010000003.1"/>
</dbReference>
<reference evidence="1" key="1">
    <citation type="submission" date="2020-11" db="EMBL/GenBank/DDBJ databases">
        <title>Bacterial whole genome sequence for Panacibacter sp. DH6.</title>
        <authorList>
            <person name="Le V."/>
            <person name="Ko S."/>
            <person name="Ahn C.-Y."/>
            <person name="Oh H.-M."/>
        </authorList>
    </citation>
    <scope>NUCLEOTIDE SEQUENCE</scope>
    <source>
        <strain evidence="1">DH6</strain>
    </source>
</reference>
<dbReference type="AlphaFoldDB" id="A0A931GZX2"/>
<comment type="caution">
    <text evidence="1">The sequence shown here is derived from an EMBL/GenBank/DDBJ whole genome shotgun (WGS) entry which is preliminary data.</text>
</comment>
<gene>
    <name evidence="1" type="ORF">I5907_19345</name>
</gene>
<dbReference type="EMBL" id="JADWYR010000003">
    <property type="protein sequence ID" value="MBG9378402.1"/>
    <property type="molecule type" value="Genomic_DNA"/>
</dbReference>
<evidence type="ECO:0000313" key="2">
    <source>
        <dbReference type="Proteomes" id="UP000628448"/>
    </source>
</evidence>
<dbReference type="Proteomes" id="UP000628448">
    <property type="component" value="Unassembled WGS sequence"/>
</dbReference>
<name>A0A931GZX2_9BACT</name>
<accession>A0A931GZX2</accession>
<protein>
    <submittedName>
        <fullName evidence="1">Uncharacterized protein</fullName>
    </submittedName>
</protein>
<keyword evidence="2" id="KW-1185">Reference proteome</keyword>
<proteinExistence type="predicted"/>
<evidence type="ECO:0000313" key="1">
    <source>
        <dbReference type="EMBL" id="MBG9378402.1"/>
    </source>
</evidence>